<keyword evidence="3" id="KW-1185">Reference proteome</keyword>
<accession>A0A0H2UN52</accession>
<evidence type="ECO:0000313" key="3">
    <source>
        <dbReference type="Proteomes" id="UP000000585"/>
    </source>
</evidence>
<evidence type="ECO:0000256" key="1">
    <source>
        <dbReference type="SAM" id="Phobius"/>
    </source>
</evidence>
<gene>
    <name evidence="2" type="ordered locus">SP_0183</name>
</gene>
<keyword evidence="1" id="KW-0472">Membrane</keyword>
<evidence type="ECO:0000313" key="2">
    <source>
        <dbReference type="EMBL" id="AAK74364.1"/>
    </source>
</evidence>
<organism evidence="2 3">
    <name type="scientific">Streptococcus pneumoniae serotype 4 (strain ATCC BAA-334 / TIGR4)</name>
    <dbReference type="NCBI Taxonomy" id="170187"/>
    <lineage>
        <taxon>Bacteria</taxon>
        <taxon>Bacillati</taxon>
        <taxon>Bacillota</taxon>
        <taxon>Bacilli</taxon>
        <taxon>Lactobacillales</taxon>
        <taxon>Streptococcaceae</taxon>
        <taxon>Streptococcus</taxon>
    </lineage>
</organism>
<keyword evidence="1" id="KW-1133">Transmembrane helix</keyword>
<dbReference type="KEGG" id="spn:SP_0183"/>
<proteinExistence type="predicted"/>
<sequence>MQDQHAIKNKKTIKATAGAVAFSLTFLSYIQ</sequence>
<reference evidence="2 3" key="1">
    <citation type="journal article" date="2001" name="Science">
        <title>Complete genome sequence of a virulent isolate of Streptococcus pneumoniae.</title>
        <authorList>
            <person name="Tettelin H."/>
            <person name="Nelson K.E."/>
            <person name="Paulsen I.T."/>
            <person name="Eisen J.A."/>
            <person name="Read T.D."/>
            <person name="Peterson S."/>
            <person name="Heidelberg J."/>
            <person name="DeBoy R.T."/>
            <person name="Haft D.H."/>
            <person name="Dodson R.J."/>
            <person name="Durkin A.S."/>
            <person name="Gwinn M."/>
            <person name="Kolonay J.F."/>
            <person name="Nelson W.C."/>
            <person name="Peterson J.D."/>
            <person name="Umayam L.A."/>
            <person name="White O."/>
            <person name="Salzberg S.L."/>
            <person name="Lewis M.R."/>
            <person name="Radune D."/>
            <person name="Holtzapple E."/>
            <person name="Khouri H."/>
            <person name="Wolf A.M."/>
            <person name="Utterback T.R."/>
            <person name="Hansen C.L."/>
            <person name="McDonald L.A."/>
            <person name="Feldblyum T.V."/>
            <person name="Angiuoli S."/>
            <person name="Dickinson T."/>
            <person name="Hickey E.K."/>
            <person name="Holt I.E."/>
            <person name="Loftus B.J."/>
            <person name="Yang F."/>
            <person name="Smith H.O."/>
            <person name="Venter J.C."/>
            <person name="Dougherty B.A."/>
            <person name="Morrison D.A."/>
            <person name="Hollingshead S.K."/>
            <person name="Fraser C.M."/>
        </authorList>
    </citation>
    <scope>NUCLEOTIDE SEQUENCE [LARGE SCALE GENOMIC DNA]</scope>
    <source>
        <strain evidence="3">ATCC BAA-334 / TIGR4</strain>
    </source>
</reference>
<dbReference type="EnsemblBacteria" id="AAK74364">
    <property type="protein sequence ID" value="AAK74364"/>
    <property type="gene ID" value="SP_0183"/>
</dbReference>
<name>A0A0H2UN52_STRPN</name>
<dbReference type="PaxDb" id="170187-SP_0183"/>
<feature type="transmembrane region" description="Helical" evidence="1">
    <location>
        <begin position="12"/>
        <end position="30"/>
    </location>
</feature>
<dbReference type="Proteomes" id="UP000000585">
    <property type="component" value="Chromosome"/>
</dbReference>
<dbReference type="EMBL" id="AE005672">
    <property type="protein sequence ID" value="AAK74364.1"/>
    <property type="molecule type" value="Genomic_DNA"/>
</dbReference>
<keyword evidence="1" id="KW-0812">Transmembrane</keyword>
<protein>
    <submittedName>
        <fullName evidence="2">Uncharacterized protein</fullName>
    </submittedName>
</protein>
<dbReference type="AlphaFoldDB" id="A0A0H2UN52"/>